<dbReference type="AlphaFoldDB" id="A0AAE0JW79"/>
<comment type="caution">
    <text evidence="1">The sequence shown here is derived from an EMBL/GenBank/DDBJ whole genome shotgun (WGS) entry which is preliminary data.</text>
</comment>
<evidence type="ECO:0000313" key="2">
    <source>
        <dbReference type="Proteomes" id="UP001287356"/>
    </source>
</evidence>
<proteinExistence type="predicted"/>
<sequence>DLTKYGRINPEVFPSQDIKTVPHSAWQSKGIPIPKPLVAKVIEMLRDRLRRGVLKESHASYRNNWFLVKKKD</sequence>
<dbReference type="EMBL" id="JAULSN010000009">
    <property type="protein sequence ID" value="KAK3364861.1"/>
    <property type="molecule type" value="Genomic_DNA"/>
</dbReference>
<keyword evidence="2" id="KW-1185">Reference proteome</keyword>
<organism evidence="1 2">
    <name type="scientific">Lasiosphaeria ovina</name>
    <dbReference type="NCBI Taxonomy" id="92902"/>
    <lineage>
        <taxon>Eukaryota</taxon>
        <taxon>Fungi</taxon>
        <taxon>Dikarya</taxon>
        <taxon>Ascomycota</taxon>
        <taxon>Pezizomycotina</taxon>
        <taxon>Sordariomycetes</taxon>
        <taxon>Sordariomycetidae</taxon>
        <taxon>Sordariales</taxon>
        <taxon>Lasiosphaeriaceae</taxon>
        <taxon>Lasiosphaeria</taxon>
    </lineage>
</organism>
<evidence type="ECO:0000313" key="1">
    <source>
        <dbReference type="EMBL" id="KAK3364861.1"/>
    </source>
</evidence>
<feature type="non-terminal residue" evidence="1">
    <location>
        <position position="72"/>
    </location>
</feature>
<feature type="non-terminal residue" evidence="1">
    <location>
        <position position="1"/>
    </location>
</feature>
<reference evidence="1" key="2">
    <citation type="submission" date="2023-06" db="EMBL/GenBank/DDBJ databases">
        <authorList>
            <consortium name="Lawrence Berkeley National Laboratory"/>
            <person name="Haridas S."/>
            <person name="Hensen N."/>
            <person name="Bonometti L."/>
            <person name="Westerberg I."/>
            <person name="Brannstrom I.O."/>
            <person name="Guillou S."/>
            <person name="Cros-Aarteil S."/>
            <person name="Calhoun S."/>
            <person name="Kuo A."/>
            <person name="Mondo S."/>
            <person name="Pangilinan J."/>
            <person name="Riley R."/>
            <person name="Labutti K."/>
            <person name="Andreopoulos B."/>
            <person name="Lipzen A."/>
            <person name="Chen C."/>
            <person name="Yanf M."/>
            <person name="Daum C."/>
            <person name="Ng V."/>
            <person name="Clum A."/>
            <person name="Steindorff A."/>
            <person name="Ohm R."/>
            <person name="Martin F."/>
            <person name="Silar P."/>
            <person name="Natvig D."/>
            <person name="Lalanne C."/>
            <person name="Gautier V."/>
            <person name="Ament-Velasquez S.L."/>
            <person name="Kruys A."/>
            <person name="Hutchinson M.I."/>
            <person name="Powell A.J."/>
            <person name="Barry K."/>
            <person name="Miller A.N."/>
            <person name="Grigoriev I.V."/>
            <person name="Debuchy R."/>
            <person name="Gladieux P."/>
            <person name="Thoren M.H."/>
            <person name="Johannesson H."/>
        </authorList>
    </citation>
    <scope>NUCLEOTIDE SEQUENCE</scope>
    <source>
        <strain evidence="1">CBS 958.72</strain>
    </source>
</reference>
<dbReference type="Proteomes" id="UP001287356">
    <property type="component" value="Unassembled WGS sequence"/>
</dbReference>
<name>A0AAE0JW79_9PEZI</name>
<gene>
    <name evidence="1" type="ORF">B0T24DRAFT_486358</name>
</gene>
<protein>
    <submittedName>
        <fullName evidence="1">Uncharacterized protein</fullName>
    </submittedName>
</protein>
<accession>A0AAE0JW79</accession>
<reference evidence="1" key="1">
    <citation type="journal article" date="2023" name="Mol. Phylogenet. Evol.">
        <title>Genome-scale phylogeny and comparative genomics of the fungal order Sordariales.</title>
        <authorList>
            <person name="Hensen N."/>
            <person name="Bonometti L."/>
            <person name="Westerberg I."/>
            <person name="Brannstrom I.O."/>
            <person name="Guillou S."/>
            <person name="Cros-Aarteil S."/>
            <person name="Calhoun S."/>
            <person name="Haridas S."/>
            <person name="Kuo A."/>
            <person name="Mondo S."/>
            <person name="Pangilinan J."/>
            <person name="Riley R."/>
            <person name="LaButti K."/>
            <person name="Andreopoulos B."/>
            <person name="Lipzen A."/>
            <person name="Chen C."/>
            <person name="Yan M."/>
            <person name="Daum C."/>
            <person name="Ng V."/>
            <person name="Clum A."/>
            <person name="Steindorff A."/>
            <person name="Ohm R.A."/>
            <person name="Martin F."/>
            <person name="Silar P."/>
            <person name="Natvig D.O."/>
            <person name="Lalanne C."/>
            <person name="Gautier V."/>
            <person name="Ament-Velasquez S.L."/>
            <person name="Kruys A."/>
            <person name="Hutchinson M.I."/>
            <person name="Powell A.J."/>
            <person name="Barry K."/>
            <person name="Miller A.N."/>
            <person name="Grigoriev I.V."/>
            <person name="Debuchy R."/>
            <person name="Gladieux P."/>
            <person name="Hiltunen Thoren M."/>
            <person name="Johannesson H."/>
        </authorList>
    </citation>
    <scope>NUCLEOTIDE SEQUENCE</scope>
    <source>
        <strain evidence="1">CBS 958.72</strain>
    </source>
</reference>